<dbReference type="Proteomes" id="UP001484097">
    <property type="component" value="Unassembled WGS sequence"/>
</dbReference>
<dbReference type="EMBL" id="JBDXMX010000003">
    <property type="protein sequence ID" value="MEO9247537.1"/>
    <property type="molecule type" value="Genomic_DNA"/>
</dbReference>
<dbReference type="InterPro" id="IPR051912">
    <property type="entry name" value="Alkylbase_DNA_Glycosylase/TA"/>
</dbReference>
<gene>
    <name evidence="3" type="ORF">ABDK96_07585</name>
</gene>
<dbReference type="SUPFAM" id="SSF48150">
    <property type="entry name" value="DNA-glycosylase"/>
    <property type="match status" value="1"/>
</dbReference>
<protein>
    <submittedName>
        <fullName evidence="3">3-methyladenine DNA glycosylase</fullName>
    </submittedName>
</protein>
<evidence type="ECO:0000313" key="4">
    <source>
        <dbReference type="Proteomes" id="UP001484097"/>
    </source>
</evidence>
<reference evidence="3 4" key="1">
    <citation type="submission" date="2024-05" db="EMBL/GenBank/DDBJ databases">
        <authorList>
            <person name="Yi C."/>
        </authorList>
    </citation>
    <scope>NUCLEOTIDE SEQUENCE [LARGE SCALE GENOMIC DNA]</scope>
    <source>
        <strain evidence="3 4">XS13</strain>
    </source>
</reference>
<evidence type="ECO:0000313" key="3">
    <source>
        <dbReference type="EMBL" id="MEO9247537.1"/>
    </source>
</evidence>
<name>A0ABV0IH93_9MICC</name>
<dbReference type="PANTHER" id="PTHR43003">
    <property type="entry name" value="DNA-3-METHYLADENINE GLYCOSYLASE"/>
    <property type="match status" value="1"/>
</dbReference>
<keyword evidence="4" id="KW-1185">Reference proteome</keyword>
<dbReference type="InterPro" id="IPR011257">
    <property type="entry name" value="DNA_glycosylase"/>
</dbReference>
<organism evidence="3 4">
    <name type="scientific">Citricoccus nitrophenolicus</name>
    <dbReference type="NCBI Taxonomy" id="863575"/>
    <lineage>
        <taxon>Bacteria</taxon>
        <taxon>Bacillati</taxon>
        <taxon>Actinomycetota</taxon>
        <taxon>Actinomycetes</taxon>
        <taxon>Micrococcales</taxon>
        <taxon>Micrococcaceae</taxon>
        <taxon>Citricoccus</taxon>
    </lineage>
</organism>
<evidence type="ECO:0000256" key="2">
    <source>
        <dbReference type="ARBA" id="ARBA00023204"/>
    </source>
</evidence>
<proteinExistence type="predicted"/>
<comment type="caution">
    <text evidence="3">The sequence shown here is derived from an EMBL/GenBank/DDBJ whole genome shotgun (WGS) entry which is preliminary data.</text>
</comment>
<keyword evidence="1" id="KW-0227">DNA damage</keyword>
<sequence>MLNSLPIPDASVVLTPGVPVDVRLTLGVLQRGHADPTVQSRPDGVWLCFRVPGTGDPVTLLVRPAPSALVAGPVPVLAWGPGARAAVAGARRLLGLDDDWSAFDTGLVPEGAGEPGGAVLPHAVRRARRAHPGLRLPATGRMVDQLFMVVLEQKVTHDQARAGWRWLVRSHGEPAPAPAPEGMLLPPTAEAVRRIPSWQWHAGWVQPAQSRALLRVAERATALERLGNRGVDEVVDTLTKLPGIGVWTAAETVQRTHGAPDTVAVGDYHLAHHVGEVLSGRRTDDAGMLRLLEPWAGHRQRVVRLIGLSGYRYSRFGPRLAPADHRRR</sequence>
<dbReference type="RefSeq" id="WP_347920202.1">
    <property type="nucleotide sequence ID" value="NZ_JBDXMX010000003.1"/>
</dbReference>
<dbReference type="PANTHER" id="PTHR43003:SF6">
    <property type="entry name" value="DNA GLYCOSYLASE"/>
    <property type="match status" value="1"/>
</dbReference>
<accession>A0ABV0IH93</accession>
<keyword evidence="2" id="KW-0234">DNA repair</keyword>
<evidence type="ECO:0000256" key="1">
    <source>
        <dbReference type="ARBA" id="ARBA00022763"/>
    </source>
</evidence>
<dbReference type="Gene3D" id="1.10.340.30">
    <property type="entry name" value="Hypothetical protein, domain 2"/>
    <property type="match status" value="1"/>
</dbReference>